<feature type="domain" description="GFO/IDH/MocA-like oxidoreductase" evidence="3">
    <location>
        <begin position="162"/>
        <end position="293"/>
    </location>
</feature>
<sequence length="397" mass="44368">MKRREFVKKGSLALAATPVFSSMAASLSPINETINIAVIGTGDRGSGLIPFINEIPGVRVAACCDVLDFRLKHGLKRAGKQAKAYTDYKKLLKDDSIDAVLISTPFATHGKIALDALEAGKHVYCEKTMTRGYHEIKQMVDAAAQSGKIVQTGHQYHSSRLYLEVVRLIEQGKIGKITAFECQWNRNWDWRRPVPDPSLERAINWRMYREYSGGLAAELCSHQIDFVNWVTQSTPEFVMGVGGIDYWKDGRETYDNIHLVYQYPKGVKATFMCLTSNAKDDYQIKIMGDKGTLILDYNKVWFYPEGGFESEKTIGDVDGVSGATITNNWVEGKGIPLPFNHEDPSKQALMDFRDSIRSGKQPISNALTGGHTAIAVQMAIDAMDHKKLVYWKDVSPF</sequence>
<evidence type="ECO:0000256" key="1">
    <source>
        <dbReference type="SAM" id="SignalP"/>
    </source>
</evidence>
<gene>
    <name evidence="4" type="ORF">I215_13442</name>
</gene>
<proteinExistence type="predicted"/>
<dbReference type="Pfam" id="PF22725">
    <property type="entry name" value="GFO_IDH_MocA_C3"/>
    <property type="match status" value="1"/>
</dbReference>
<feature type="signal peptide" evidence="1">
    <location>
        <begin position="1"/>
        <end position="24"/>
    </location>
</feature>
<dbReference type="Gene3D" id="3.40.50.720">
    <property type="entry name" value="NAD(P)-binding Rossmann-like Domain"/>
    <property type="match status" value="1"/>
</dbReference>
<dbReference type="SUPFAM" id="SSF55347">
    <property type="entry name" value="Glyceraldehyde-3-phosphate dehydrogenase-like, C-terminal domain"/>
    <property type="match status" value="1"/>
</dbReference>
<dbReference type="STRING" id="555500.I215_13442"/>
<dbReference type="InterPro" id="IPR036291">
    <property type="entry name" value="NAD(P)-bd_dom_sf"/>
</dbReference>
<dbReference type="PATRIC" id="fig|555500.3.peg.2767"/>
<dbReference type="SUPFAM" id="SSF51735">
    <property type="entry name" value="NAD(P)-binding Rossmann-fold domains"/>
    <property type="match status" value="1"/>
</dbReference>
<accession>K2Q065</accession>
<dbReference type="InterPro" id="IPR050463">
    <property type="entry name" value="Gfo/Idh/MocA_oxidrdct_glycsds"/>
</dbReference>
<dbReference type="InterPro" id="IPR055170">
    <property type="entry name" value="GFO_IDH_MocA-like_dom"/>
</dbReference>
<dbReference type="eggNOG" id="COG0673">
    <property type="taxonomic scope" value="Bacteria"/>
</dbReference>
<keyword evidence="5" id="KW-1185">Reference proteome</keyword>
<keyword evidence="1" id="KW-0732">Signal</keyword>
<evidence type="ECO:0000313" key="4">
    <source>
        <dbReference type="EMBL" id="EKF54246.1"/>
    </source>
</evidence>
<feature type="domain" description="Gfo/Idh/MocA-like oxidoreductase N-terminal" evidence="2">
    <location>
        <begin position="34"/>
        <end position="154"/>
    </location>
</feature>
<protein>
    <submittedName>
        <fullName evidence="4">Oxidoreductase domain-containing protein</fullName>
    </submittedName>
</protein>
<feature type="chain" id="PRO_5003863187" evidence="1">
    <location>
        <begin position="25"/>
        <end position="397"/>
    </location>
</feature>
<evidence type="ECO:0000259" key="2">
    <source>
        <dbReference type="Pfam" id="PF01408"/>
    </source>
</evidence>
<evidence type="ECO:0000313" key="5">
    <source>
        <dbReference type="Proteomes" id="UP000007364"/>
    </source>
</evidence>
<dbReference type="RefSeq" id="WP_008992526.1">
    <property type="nucleotide sequence ID" value="NZ_AMSG01000027.1"/>
</dbReference>
<evidence type="ECO:0000259" key="3">
    <source>
        <dbReference type="Pfam" id="PF22725"/>
    </source>
</evidence>
<dbReference type="PANTHER" id="PTHR43818">
    <property type="entry name" value="BCDNA.GH03377"/>
    <property type="match status" value="1"/>
</dbReference>
<dbReference type="Proteomes" id="UP000007364">
    <property type="component" value="Unassembled WGS sequence"/>
</dbReference>
<dbReference type="GO" id="GO:0000166">
    <property type="term" value="F:nucleotide binding"/>
    <property type="evidence" value="ECO:0007669"/>
    <property type="project" value="InterPro"/>
</dbReference>
<dbReference type="OrthoDB" id="9771072at2"/>
<dbReference type="AlphaFoldDB" id="K2Q065"/>
<dbReference type="Pfam" id="PF01408">
    <property type="entry name" value="GFO_IDH_MocA"/>
    <property type="match status" value="1"/>
</dbReference>
<dbReference type="InterPro" id="IPR000683">
    <property type="entry name" value="Gfo/Idh/MocA-like_OxRdtase_N"/>
</dbReference>
<dbReference type="PANTHER" id="PTHR43818:SF12">
    <property type="entry name" value="NADH-DEPENDENT DEHYDROGENASE-RELATED"/>
    <property type="match status" value="1"/>
</dbReference>
<dbReference type="Gene3D" id="3.30.360.10">
    <property type="entry name" value="Dihydrodipicolinate Reductase, domain 2"/>
    <property type="match status" value="1"/>
</dbReference>
<name>K2Q065_9FLAO</name>
<dbReference type="EMBL" id="AMSG01000027">
    <property type="protein sequence ID" value="EKF54246.1"/>
    <property type="molecule type" value="Genomic_DNA"/>
</dbReference>
<organism evidence="4 5">
    <name type="scientific">Galbibacter marinus</name>
    <dbReference type="NCBI Taxonomy" id="555500"/>
    <lineage>
        <taxon>Bacteria</taxon>
        <taxon>Pseudomonadati</taxon>
        <taxon>Bacteroidota</taxon>
        <taxon>Flavobacteriia</taxon>
        <taxon>Flavobacteriales</taxon>
        <taxon>Flavobacteriaceae</taxon>
        <taxon>Galbibacter</taxon>
    </lineage>
</organism>
<comment type="caution">
    <text evidence="4">The sequence shown here is derived from an EMBL/GenBank/DDBJ whole genome shotgun (WGS) entry which is preliminary data.</text>
</comment>
<reference evidence="4 5" key="1">
    <citation type="journal article" date="2012" name="J. Bacteriol.">
        <title>Genome Sequence of Galbibacter marinum Type Strain ck-I2-15.</title>
        <authorList>
            <person name="Lai Q."/>
            <person name="Li C."/>
            <person name="Shao Z."/>
        </authorList>
    </citation>
    <scope>NUCLEOTIDE SEQUENCE [LARGE SCALE GENOMIC DNA]</scope>
    <source>
        <strain evidence="5">ck-I2-15</strain>
    </source>
</reference>